<evidence type="ECO:0000313" key="2">
    <source>
        <dbReference type="EMBL" id="SAM05639.1"/>
    </source>
</evidence>
<name>A0A163MJR6_ABSGL</name>
<protein>
    <submittedName>
        <fullName evidence="2">Uncharacterized protein</fullName>
    </submittedName>
</protein>
<feature type="compositionally biased region" description="Polar residues" evidence="1">
    <location>
        <begin position="286"/>
        <end position="298"/>
    </location>
</feature>
<feature type="compositionally biased region" description="Basic and acidic residues" evidence="1">
    <location>
        <begin position="323"/>
        <end position="352"/>
    </location>
</feature>
<evidence type="ECO:0000313" key="3">
    <source>
        <dbReference type="Proteomes" id="UP000078561"/>
    </source>
</evidence>
<feature type="compositionally biased region" description="Low complexity" evidence="1">
    <location>
        <begin position="301"/>
        <end position="321"/>
    </location>
</feature>
<keyword evidence="3" id="KW-1185">Reference proteome</keyword>
<feature type="region of interest" description="Disordered" evidence="1">
    <location>
        <begin position="238"/>
        <end position="352"/>
    </location>
</feature>
<gene>
    <name evidence="2" type="primary">ABSGL_11514.1 scaffold 12295</name>
</gene>
<reference evidence="2" key="1">
    <citation type="submission" date="2016-04" db="EMBL/GenBank/DDBJ databases">
        <authorList>
            <person name="Evans L.H."/>
            <person name="Alamgir A."/>
            <person name="Owens N."/>
            <person name="Weber N.D."/>
            <person name="Virtaneva K."/>
            <person name="Barbian K."/>
            <person name="Babar A."/>
            <person name="Rosenke K."/>
        </authorList>
    </citation>
    <scope>NUCLEOTIDE SEQUENCE [LARGE SCALE GENOMIC DNA]</scope>
    <source>
        <strain evidence="2">CBS 101.48</strain>
    </source>
</reference>
<dbReference type="AlphaFoldDB" id="A0A163MJR6"/>
<accession>A0A163MJR6</accession>
<proteinExistence type="predicted"/>
<feature type="compositionally biased region" description="Basic and acidic residues" evidence="1">
    <location>
        <begin position="270"/>
        <end position="285"/>
    </location>
</feature>
<dbReference type="Proteomes" id="UP000078561">
    <property type="component" value="Unassembled WGS sequence"/>
</dbReference>
<dbReference type="EMBL" id="LT554468">
    <property type="protein sequence ID" value="SAM05639.1"/>
    <property type="molecule type" value="Genomic_DNA"/>
</dbReference>
<feature type="compositionally biased region" description="Polar residues" evidence="1">
    <location>
        <begin position="238"/>
        <end position="248"/>
    </location>
</feature>
<organism evidence="2">
    <name type="scientific">Absidia glauca</name>
    <name type="common">Pin mould</name>
    <dbReference type="NCBI Taxonomy" id="4829"/>
    <lineage>
        <taxon>Eukaryota</taxon>
        <taxon>Fungi</taxon>
        <taxon>Fungi incertae sedis</taxon>
        <taxon>Mucoromycota</taxon>
        <taxon>Mucoromycotina</taxon>
        <taxon>Mucoromycetes</taxon>
        <taxon>Mucorales</taxon>
        <taxon>Cunninghamellaceae</taxon>
        <taxon>Absidia</taxon>
    </lineage>
</organism>
<dbReference type="OrthoDB" id="10008801at2759"/>
<evidence type="ECO:0000256" key="1">
    <source>
        <dbReference type="SAM" id="MobiDB-lite"/>
    </source>
</evidence>
<sequence length="352" mass="39557">MNPILNVSRLARIALLRSNPIHRLPTMATYGQRLGFHSSRHFLYASHQNDFQSGHPLMDQLAQHPHIMQQLLDFTAFIQTKGIDPTGQQLNYMQVMKVMQDPEVKSKVQQLAADMQKAGIQLDMATIAELQKSFGQDKKEDENEGGVVNKVVHHGVTMLYIIMLCCIRVCCCWCVSRWTVYVFGLTAWGGMGTNGIIYHEWAGRLVTADEAGLPMISLDRTFGGIKTALITIMEPSTHQNLHGSSHQPDYTAEPPRNTEAPWQAPVSPKGESEWNAAKDSRDHPEWNTTAYGTTNSWEQHPPSTTDSTHSTISPQQQQQGQEGKPHHIGRESGHTVQHERSPRSIRRNLNDI</sequence>
<dbReference type="InParanoid" id="A0A163MJR6"/>